<proteinExistence type="predicted"/>
<accession>A0A0P4W6C6</accession>
<evidence type="ECO:0000313" key="2">
    <source>
        <dbReference type="EMBL" id="JAI61711.1"/>
    </source>
</evidence>
<dbReference type="InterPro" id="IPR036691">
    <property type="entry name" value="Endo/exonu/phosph_ase_sf"/>
</dbReference>
<dbReference type="GO" id="GO:0003824">
    <property type="term" value="F:catalytic activity"/>
    <property type="evidence" value="ECO:0007669"/>
    <property type="project" value="InterPro"/>
</dbReference>
<organism evidence="2">
    <name type="scientific">Scylla olivacea</name>
    <name type="common">Orange mud crab</name>
    <name type="synonym">Cancer olivacea</name>
    <dbReference type="NCBI Taxonomy" id="85551"/>
    <lineage>
        <taxon>Eukaryota</taxon>
        <taxon>Metazoa</taxon>
        <taxon>Ecdysozoa</taxon>
        <taxon>Arthropoda</taxon>
        <taxon>Crustacea</taxon>
        <taxon>Multicrustacea</taxon>
        <taxon>Malacostraca</taxon>
        <taxon>Eumalacostraca</taxon>
        <taxon>Eucarida</taxon>
        <taxon>Decapoda</taxon>
        <taxon>Pleocyemata</taxon>
        <taxon>Brachyura</taxon>
        <taxon>Eubrachyura</taxon>
        <taxon>Portunoidea</taxon>
        <taxon>Portunidae</taxon>
        <taxon>Portuninae</taxon>
        <taxon>Scylla</taxon>
    </lineage>
</organism>
<feature type="domain" description="Endonuclease/exonuclease/phosphatase" evidence="1">
    <location>
        <begin position="1"/>
        <end position="86"/>
    </location>
</feature>
<dbReference type="AlphaFoldDB" id="A0A0P4W6C6"/>
<name>A0A0P4W6C6_SCYOL</name>
<dbReference type="Gene3D" id="3.60.10.10">
    <property type="entry name" value="Endonuclease/exonuclease/phosphatase"/>
    <property type="match status" value="1"/>
</dbReference>
<reference evidence="2" key="1">
    <citation type="submission" date="2015-09" db="EMBL/GenBank/DDBJ databases">
        <title>Scylla olivacea transcriptome.</title>
        <authorList>
            <person name="Ikhwanuddin M."/>
        </authorList>
    </citation>
    <scope>NUCLEOTIDE SEQUENCE</scope>
</reference>
<sequence>MGNFNAYHNFWEPALPRSWRNYSGRSLLEFLVDSVSFSLITSGLSTRIDEVSGNPSTFDLCLGNGPLFHTTVTTGPYMGSDHLPVIFPSCHCHPPLLSHRPCWSFEKGDWDTFQLE</sequence>
<evidence type="ECO:0000259" key="1">
    <source>
        <dbReference type="Pfam" id="PF14529"/>
    </source>
</evidence>
<dbReference type="InterPro" id="IPR005135">
    <property type="entry name" value="Endo/exonuclease/phosphatase"/>
</dbReference>
<dbReference type="EMBL" id="GDRN01083166">
    <property type="protein sequence ID" value="JAI61711.1"/>
    <property type="molecule type" value="Transcribed_RNA"/>
</dbReference>
<dbReference type="SUPFAM" id="SSF56219">
    <property type="entry name" value="DNase I-like"/>
    <property type="match status" value="1"/>
</dbReference>
<dbReference type="EMBL" id="GDRN01083164">
    <property type="protein sequence ID" value="JAI61712.1"/>
    <property type="molecule type" value="Transcribed_RNA"/>
</dbReference>
<dbReference type="Pfam" id="PF14529">
    <property type="entry name" value="Exo_endo_phos_2"/>
    <property type="match status" value="1"/>
</dbReference>
<protein>
    <recommendedName>
        <fullName evidence="1">Endonuclease/exonuclease/phosphatase domain-containing protein</fullName>
    </recommendedName>
</protein>